<evidence type="ECO:0000256" key="6">
    <source>
        <dbReference type="SAM" id="Phobius"/>
    </source>
</evidence>
<sequence length="431" mass="47150">MWEDVKQMARDWRTYVRWRYLHWYVLLVLLIVGVALLTIYHRQIVDWLTPISKKVKSVSWGWVIVVAILFVISFPPLFGHEIIGVLCGVVYGLWLGFGILSLGTLLGEIGNFYAFKLEARMTEAWEAEGRDDAASPAGSTAKLYGDGAAGVYSRDDLQQPPFDVEDGRRKPSSAAWSRWANKGSNQTGEEAGPLRDRGVSAEGDAGAIGLSVLNHRDQPPQPDQRLGMARSYSQGSSEDVHEQKALTEAVPASYGRAGPPPTSYNQDYVNDRADAPNGFQPNVQGHRLAPGGHHGQERYQHHSGVGSIYSLPAGSEDNRYGNAAGAGSAAARRNPSVKVQLQDRQNAAMTAVADALYADRTVTSPATYRTQPFSENQRVQGHAGTGSQSYPLQQDAARTMSPRPPSYQTEANGERGQPSNDSRYSYRGQAM</sequence>
<feature type="compositionally biased region" description="Polar residues" evidence="5">
    <location>
        <begin position="406"/>
        <end position="423"/>
    </location>
</feature>
<comment type="subcellular location">
    <subcellularLocation>
        <location evidence="1">Endomembrane system</location>
        <topology evidence="1">Multi-pass membrane protein</topology>
    </subcellularLocation>
</comment>
<keyword evidence="3 6" id="KW-1133">Transmembrane helix</keyword>
<dbReference type="EMBL" id="CCYA01000192">
    <property type="protein sequence ID" value="CEH12940.1"/>
    <property type="molecule type" value="Genomic_DNA"/>
</dbReference>
<feature type="transmembrane region" description="Helical" evidence="6">
    <location>
        <begin position="21"/>
        <end position="40"/>
    </location>
</feature>
<protein>
    <submittedName>
        <fullName evidence="7">Predicted membrane protein</fullName>
    </submittedName>
</protein>
<evidence type="ECO:0000256" key="1">
    <source>
        <dbReference type="ARBA" id="ARBA00004127"/>
    </source>
</evidence>
<evidence type="ECO:0000256" key="5">
    <source>
        <dbReference type="SAM" id="MobiDB-lite"/>
    </source>
</evidence>
<dbReference type="PANTHER" id="PTHR47549">
    <property type="entry name" value="GOLGI APPARATUS MEMBRANE PROTEIN TVP38-RELATED"/>
    <property type="match status" value="1"/>
</dbReference>
<dbReference type="PANTHER" id="PTHR47549:SF2">
    <property type="entry name" value="GOLGI APPARATUS MEMBRANE PROTEIN TVP38"/>
    <property type="match status" value="1"/>
</dbReference>
<evidence type="ECO:0000256" key="2">
    <source>
        <dbReference type="ARBA" id="ARBA00022692"/>
    </source>
</evidence>
<feature type="compositionally biased region" description="Polar residues" evidence="5">
    <location>
        <begin position="367"/>
        <end position="392"/>
    </location>
</feature>
<feature type="region of interest" description="Disordered" evidence="5">
    <location>
        <begin position="152"/>
        <end position="244"/>
    </location>
</feature>
<keyword evidence="4 6" id="KW-0472">Membrane</keyword>
<dbReference type="GO" id="GO:0012505">
    <property type="term" value="C:endomembrane system"/>
    <property type="evidence" value="ECO:0007669"/>
    <property type="project" value="UniProtKB-SubCell"/>
</dbReference>
<keyword evidence="8" id="KW-1185">Reference proteome</keyword>
<proteinExistence type="predicted"/>
<dbReference type="OrthoDB" id="166803at2759"/>
<dbReference type="InterPro" id="IPR051076">
    <property type="entry name" value="Golgi_membrane_TVP38/TMEM64"/>
</dbReference>
<feature type="region of interest" description="Disordered" evidence="5">
    <location>
        <begin position="367"/>
        <end position="431"/>
    </location>
</feature>
<dbReference type="STRING" id="401625.A0A0P1BAB9"/>
<evidence type="ECO:0000256" key="3">
    <source>
        <dbReference type="ARBA" id="ARBA00022989"/>
    </source>
</evidence>
<evidence type="ECO:0000313" key="7">
    <source>
        <dbReference type="EMBL" id="CEH12940.1"/>
    </source>
</evidence>
<dbReference type="AlphaFoldDB" id="A0A0P1BAB9"/>
<keyword evidence="2 6" id="KW-0812">Transmembrane</keyword>
<feature type="transmembrane region" description="Helical" evidence="6">
    <location>
        <begin position="85"/>
        <end position="106"/>
    </location>
</feature>
<dbReference type="Proteomes" id="UP000054845">
    <property type="component" value="Unassembled WGS sequence"/>
</dbReference>
<name>A0A0P1BAB9_9BASI</name>
<organism evidence="7 8">
    <name type="scientific">Ceraceosorus bombacis</name>
    <dbReference type="NCBI Taxonomy" id="401625"/>
    <lineage>
        <taxon>Eukaryota</taxon>
        <taxon>Fungi</taxon>
        <taxon>Dikarya</taxon>
        <taxon>Basidiomycota</taxon>
        <taxon>Ustilaginomycotina</taxon>
        <taxon>Exobasidiomycetes</taxon>
        <taxon>Ceraceosorales</taxon>
        <taxon>Ceraceosoraceae</taxon>
        <taxon>Ceraceosorus</taxon>
    </lineage>
</organism>
<accession>A0A0P1BAB9</accession>
<feature type="transmembrane region" description="Helical" evidence="6">
    <location>
        <begin position="60"/>
        <end position="78"/>
    </location>
</feature>
<reference evidence="8" key="1">
    <citation type="submission" date="2014-09" db="EMBL/GenBank/DDBJ databases">
        <authorList>
            <person name="Sharma Rahul"/>
            <person name="Thines Marco"/>
        </authorList>
    </citation>
    <scope>NUCLEOTIDE SEQUENCE [LARGE SCALE GENOMIC DNA]</scope>
</reference>
<evidence type="ECO:0000256" key="4">
    <source>
        <dbReference type="ARBA" id="ARBA00023136"/>
    </source>
</evidence>
<evidence type="ECO:0000313" key="8">
    <source>
        <dbReference type="Proteomes" id="UP000054845"/>
    </source>
</evidence>